<evidence type="ECO:0000259" key="2">
    <source>
        <dbReference type="Pfam" id="PF00535"/>
    </source>
</evidence>
<dbReference type="CDD" id="cd00761">
    <property type="entry name" value="Glyco_tranf_GTA_type"/>
    <property type="match status" value="1"/>
</dbReference>
<comment type="similarity">
    <text evidence="1">Belongs to the glycosyltransferase 2 family.</text>
</comment>
<name>A0A398B2X7_9BACI</name>
<dbReference type="AlphaFoldDB" id="A0A398B2X7"/>
<dbReference type="Gene3D" id="3.90.550.10">
    <property type="entry name" value="Spore Coat Polysaccharide Biosynthesis Protein SpsA, Chain A"/>
    <property type="match status" value="1"/>
</dbReference>
<dbReference type="PANTHER" id="PTHR22916:SF3">
    <property type="entry name" value="UDP-GLCNAC:BETAGAL BETA-1,3-N-ACETYLGLUCOSAMINYLTRANSFERASE-LIKE PROTEIN 1"/>
    <property type="match status" value="1"/>
</dbReference>
<evidence type="ECO:0000256" key="1">
    <source>
        <dbReference type="ARBA" id="ARBA00006739"/>
    </source>
</evidence>
<dbReference type="InterPro" id="IPR001173">
    <property type="entry name" value="Glyco_trans_2-like"/>
</dbReference>
<keyword evidence="3" id="KW-0808">Transferase</keyword>
<dbReference type="OrthoDB" id="396512at2"/>
<evidence type="ECO:0000313" key="3">
    <source>
        <dbReference type="EMBL" id="RID82146.1"/>
    </source>
</evidence>
<reference evidence="3 4" key="1">
    <citation type="submission" date="2018-08" db="EMBL/GenBank/DDBJ databases">
        <title>Bacillus jemisoniae sp. nov., Bacillus chryseoplanitiae sp. nov., Bacillus resnikiae sp. nov., and Bacillus frankliniae sp. nov., isolated from Viking spacecraft and associated surfaces.</title>
        <authorList>
            <person name="Seuylemezian A."/>
            <person name="Vaishampayan P."/>
        </authorList>
    </citation>
    <scope>NUCLEOTIDE SEQUENCE [LARGE SCALE GENOMIC DNA]</scope>
    <source>
        <strain evidence="3 4">JJ-247</strain>
    </source>
</reference>
<gene>
    <name evidence="3" type="ORF">D1970_19890</name>
</gene>
<organism evidence="3 4">
    <name type="scientific">Mesobacillus zeae</name>
    <dbReference type="NCBI Taxonomy" id="1917180"/>
    <lineage>
        <taxon>Bacteria</taxon>
        <taxon>Bacillati</taxon>
        <taxon>Bacillota</taxon>
        <taxon>Bacilli</taxon>
        <taxon>Bacillales</taxon>
        <taxon>Bacillaceae</taxon>
        <taxon>Mesobacillus</taxon>
    </lineage>
</organism>
<dbReference type="InterPro" id="IPR029044">
    <property type="entry name" value="Nucleotide-diphossugar_trans"/>
</dbReference>
<accession>A0A398B2X7</accession>
<sequence length="619" mass="72689">MLKLLIMSWVIRLAGKYKLSVVVLVYNTEPYLRDCFDSLVNQTLTDIEIIIVNDESPDNSAVIIEEYRKKYDNITVINQKNAGGAVAGNKGLHAASGEYVTIMDSDDIVPLDGYEKLYNKAKEMDADIAIGRPHLYIEGNIREVNYKKESDVWKKERVITDLLQFPDIFYDCFYWNKIYKRELLFNNNCFMPPGMLYADRPMVHKAYLYSKKIVVIPEVVYLWRKRGNTEVKSITQLTTDIGNFKDRISSLYYQIDYFNAFGNEQIKTEFLKRNLDRLFFPIKNIVFDGDFREAYLEEVGSLLKTIPDVYNNDLGIVKNLYIYMIIHGMEEELIHFLESEPSGSIKNENGLYYWALPLFRNQEVDIPDKFFMIDVMQSQFVKISRLEASDKRITIDEVSVPEYFHVEKAEIEFISRINAEEKMVFDLQSKSEHVFTGHLELPREPITNVYEVYLSFKYNGREDRFRITKKMFDSFDRKNELSHGRLYFQKGSLLTYLVISTKIKEICMDESGVRIEAQDPLTQYLDFYLKDRKTGDKIYFHRKENGVYVLPWKHFLETNSTYDFYLSVMKSSKRLTEAIVSSLSGEPFTLDKVYREVYKTNKNNISLKAVSSLRKKIRC</sequence>
<dbReference type="PANTHER" id="PTHR22916">
    <property type="entry name" value="GLYCOSYLTRANSFERASE"/>
    <property type="match status" value="1"/>
</dbReference>
<dbReference type="EMBL" id="QWVT01000041">
    <property type="protein sequence ID" value="RID82146.1"/>
    <property type="molecule type" value="Genomic_DNA"/>
</dbReference>
<dbReference type="SUPFAM" id="SSF53448">
    <property type="entry name" value="Nucleotide-diphospho-sugar transferases"/>
    <property type="match status" value="1"/>
</dbReference>
<comment type="caution">
    <text evidence="3">The sequence shown here is derived from an EMBL/GenBank/DDBJ whole genome shotgun (WGS) entry which is preliminary data.</text>
</comment>
<feature type="domain" description="Glycosyltransferase 2-like" evidence="2">
    <location>
        <begin position="20"/>
        <end position="173"/>
    </location>
</feature>
<proteinExistence type="inferred from homology"/>
<dbReference type="GO" id="GO:0016758">
    <property type="term" value="F:hexosyltransferase activity"/>
    <property type="evidence" value="ECO:0007669"/>
    <property type="project" value="UniProtKB-ARBA"/>
</dbReference>
<dbReference type="Pfam" id="PF00535">
    <property type="entry name" value="Glycos_transf_2"/>
    <property type="match status" value="1"/>
</dbReference>
<protein>
    <submittedName>
        <fullName evidence="3">Glycosyltransferase</fullName>
    </submittedName>
</protein>
<dbReference type="Proteomes" id="UP000265816">
    <property type="component" value="Unassembled WGS sequence"/>
</dbReference>
<keyword evidence="4" id="KW-1185">Reference proteome</keyword>
<evidence type="ECO:0000313" key="4">
    <source>
        <dbReference type="Proteomes" id="UP000265816"/>
    </source>
</evidence>